<protein>
    <submittedName>
        <fullName evidence="4">Putative Flp pilus-assembly TadE/G-like protein</fullName>
    </submittedName>
</protein>
<dbReference type="Pfam" id="PF13400">
    <property type="entry name" value="Tad"/>
    <property type="match status" value="1"/>
</dbReference>
<dbReference type="OrthoDB" id="7630116at2"/>
<dbReference type="RefSeq" id="WP_157729071.1">
    <property type="nucleotide sequence ID" value="NZ_CP022417.1"/>
</dbReference>
<dbReference type="Proteomes" id="UP000199754">
    <property type="component" value="Plasmid pSMR1-2"/>
</dbReference>
<evidence type="ECO:0000256" key="1">
    <source>
        <dbReference type="SAM" id="Phobius"/>
    </source>
</evidence>
<feature type="domain" description="Putative Flp pilus-assembly TadG-like N-terminal" evidence="3">
    <location>
        <begin position="16"/>
        <end position="62"/>
    </location>
</feature>
<feature type="transmembrane region" description="Helical" evidence="1">
    <location>
        <begin position="16"/>
        <end position="37"/>
    </location>
</feature>
<geneLocation type="plasmid" evidence="4 5">
    <name>pSMR1-2</name>
</geneLocation>
<keyword evidence="1" id="KW-0812">Transmembrane</keyword>
<keyword evidence="1" id="KW-1133">Transmembrane helix</keyword>
<gene>
    <name evidence="4" type="ORF">SULPSESMR1_04012</name>
</gene>
<sequence length="596" mass="63073">MPIKLRIQAFWADERGAVIIIFALVLTVLLGFVALGVDLSSLYFRQKTLQTRADLAAVSAVNNLSDSPAAYALTTIEGNGLDASAMTSINYGHYQRDPALDPDDRLTDRELSDLDVNAATVSLQEAAPLYFARSFLAQDTTQLGARATAASFDLASFSLASGLSSMNEGLLNALLSEATGSEISLTVLDYKALAVAQIDLLTFSDALATRADLTALTYEDLLTSDVELLDIAGALLDTGVVQGSTAALIAILNSGSNALLDAEKLIGVDGDDVAVQLEDVLPTVTVSALDVLMSSVDVINANRFIDLKLDLNIPGLLETNLKIVVGERPAWIMFAERGATAHTAQVRMKLDLTLDTDILSGLETTLGIVSLDIVSVEVPLYLEIASAMVTLTGLDCGATGGEPLATFDTGTSPLTGVTGTHVAELFLGRFPAPDFENMTTLLDQNDLEEAKLLGLNIQVDASIVPLVPIIINLEAAKLMAKSHVSFGVSEQSQTIFTRSEEGQTKTFGSEALLGSALSSLLTGAETHLEIIGTDLISSLLSTVRSLVADLLDPVLSLILFPLDVVLDSVLELLGIKVGYAELTLHKAHCGRIMLVR</sequence>
<evidence type="ECO:0000313" key="5">
    <source>
        <dbReference type="Proteomes" id="UP000199754"/>
    </source>
</evidence>
<dbReference type="EMBL" id="CP022417">
    <property type="protein sequence ID" value="ASM74931.1"/>
    <property type="molecule type" value="Genomic_DNA"/>
</dbReference>
<feature type="domain" description="DUF2134" evidence="2">
    <location>
        <begin position="66"/>
        <end position="149"/>
    </location>
</feature>
<proteinExistence type="predicted"/>
<dbReference type="InterPro" id="IPR028087">
    <property type="entry name" value="Tad_N"/>
</dbReference>
<keyword evidence="1" id="KW-0472">Membrane</keyword>
<evidence type="ECO:0000259" key="3">
    <source>
        <dbReference type="Pfam" id="PF13400"/>
    </source>
</evidence>
<dbReference type="KEGG" id="spse:SULPSESMR1_04012"/>
<keyword evidence="5" id="KW-1185">Reference proteome</keyword>
<dbReference type="Pfam" id="PF09977">
    <property type="entry name" value="Tad_C"/>
    <property type="match status" value="1"/>
</dbReference>
<dbReference type="AlphaFoldDB" id="A0A221K7F1"/>
<organism evidence="4 5">
    <name type="scientific">Pseudosulfitobacter pseudonitzschiae</name>
    <dbReference type="NCBI Taxonomy" id="1402135"/>
    <lineage>
        <taxon>Bacteria</taxon>
        <taxon>Pseudomonadati</taxon>
        <taxon>Pseudomonadota</taxon>
        <taxon>Alphaproteobacteria</taxon>
        <taxon>Rhodobacterales</taxon>
        <taxon>Roseobacteraceae</taxon>
        <taxon>Pseudosulfitobacter</taxon>
    </lineage>
</organism>
<accession>A0A221K7F1</accession>
<name>A0A221K7F1_9RHOB</name>
<evidence type="ECO:0000313" key="4">
    <source>
        <dbReference type="EMBL" id="ASM74931.1"/>
    </source>
</evidence>
<dbReference type="InterPro" id="IPR018705">
    <property type="entry name" value="DUF2134_membrane"/>
</dbReference>
<reference evidence="4 5" key="1">
    <citation type="submission" date="2017-07" db="EMBL/GenBank/DDBJ databases">
        <title>Genome Sequence of Sulfitobacter pseudonitzschiae Strain SMR1 Isolated from a culture of the Diatom Skeletonema marinoi.</title>
        <authorList>
            <person name="Topel M."/>
            <person name="Pinder M.I.M."/>
            <person name="Johansson O.N."/>
            <person name="Kourtchenko O."/>
            <person name="Godhe A."/>
            <person name="Clarke A.K."/>
        </authorList>
    </citation>
    <scope>NUCLEOTIDE SEQUENCE [LARGE SCALE GENOMIC DNA]</scope>
    <source>
        <strain evidence="4 5">SMR1</strain>
        <plasmid evidence="4 5">pSMR1-2</plasmid>
    </source>
</reference>
<keyword evidence="4" id="KW-0614">Plasmid</keyword>
<evidence type="ECO:0000259" key="2">
    <source>
        <dbReference type="Pfam" id="PF09977"/>
    </source>
</evidence>